<dbReference type="EC" id="3.1.2.-" evidence="4"/>
<dbReference type="GO" id="GO:0047617">
    <property type="term" value="F:fatty acyl-CoA hydrolase activity"/>
    <property type="evidence" value="ECO:0007669"/>
    <property type="project" value="InterPro"/>
</dbReference>
<dbReference type="PANTHER" id="PTHR21660:SF1">
    <property type="entry name" value="ACYL-COENZYME A THIOESTERASE 13"/>
    <property type="match status" value="1"/>
</dbReference>
<dbReference type="RefSeq" id="WP_332293072.1">
    <property type="nucleotide sequence ID" value="NZ_JAZIBG010000056.1"/>
</dbReference>
<dbReference type="NCBIfam" id="TIGR00369">
    <property type="entry name" value="unchar_dom_1"/>
    <property type="match status" value="1"/>
</dbReference>
<organism evidence="4 5">
    <name type="scientific">Aquincola agrisoli</name>
    <dbReference type="NCBI Taxonomy" id="3119538"/>
    <lineage>
        <taxon>Bacteria</taxon>
        <taxon>Pseudomonadati</taxon>
        <taxon>Pseudomonadota</taxon>
        <taxon>Betaproteobacteria</taxon>
        <taxon>Burkholderiales</taxon>
        <taxon>Sphaerotilaceae</taxon>
        <taxon>Aquincola</taxon>
    </lineage>
</organism>
<evidence type="ECO:0000259" key="3">
    <source>
        <dbReference type="Pfam" id="PF03061"/>
    </source>
</evidence>
<evidence type="ECO:0000313" key="4">
    <source>
        <dbReference type="EMBL" id="MEF7617308.1"/>
    </source>
</evidence>
<dbReference type="InterPro" id="IPR006683">
    <property type="entry name" value="Thioestr_dom"/>
</dbReference>
<dbReference type="InterPro" id="IPR039298">
    <property type="entry name" value="ACOT13"/>
</dbReference>
<comment type="similarity">
    <text evidence="1">Belongs to the thioesterase PaaI family.</text>
</comment>
<dbReference type="SUPFAM" id="SSF54637">
    <property type="entry name" value="Thioesterase/thiol ester dehydrase-isomerase"/>
    <property type="match status" value="1"/>
</dbReference>
<gene>
    <name evidence="4" type="ORF">V4F39_25580</name>
</gene>
<evidence type="ECO:0000256" key="1">
    <source>
        <dbReference type="ARBA" id="ARBA00008324"/>
    </source>
</evidence>
<dbReference type="Pfam" id="PF03061">
    <property type="entry name" value="4HBT"/>
    <property type="match status" value="1"/>
</dbReference>
<comment type="caution">
    <text evidence="4">The sequence shown here is derived from an EMBL/GenBank/DDBJ whole genome shotgun (WGS) entry which is preliminary data.</text>
</comment>
<keyword evidence="2 4" id="KW-0378">Hydrolase</keyword>
<dbReference type="InterPro" id="IPR003736">
    <property type="entry name" value="PAAI_dom"/>
</dbReference>
<keyword evidence="5" id="KW-1185">Reference proteome</keyword>
<evidence type="ECO:0000313" key="5">
    <source>
        <dbReference type="Proteomes" id="UP001336250"/>
    </source>
</evidence>
<name>A0AAW9QBM9_9BURK</name>
<dbReference type="Gene3D" id="3.10.129.10">
    <property type="entry name" value="Hotdog Thioesterase"/>
    <property type="match status" value="1"/>
</dbReference>
<accession>A0AAW9QBM9</accession>
<protein>
    <submittedName>
        <fullName evidence="4">PaaI family thioesterase</fullName>
        <ecNumber evidence="4">3.1.2.-</ecNumber>
    </submittedName>
</protein>
<proteinExistence type="inferred from homology"/>
<dbReference type="Proteomes" id="UP001336250">
    <property type="component" value="Unassembled WGS sequence"/>
</dbReference>
<dbReference type="InterPro" id="IPR029069">
    <property type="entry name" value="HotDog_dom_sf"/>
</dbReference>
<dbReference type="CDD" id="cd03443">
    <property type="entry name" value="PaaI_thioesterase"/>
    <property type="match status" value="1"/>
</dbReference>
<sequence>MQSLAHVPFLAHLGCEVSRFHGGESELSLNVHEELTNNWGTAHGGVTMTLLDAAMGHAARSPDEPGGTPRTGVVTIEMKTSFMRPGVGRLTVRGRVMDRTLTLSFCEASAFDEQGALVAHATGTFKHLKALTVGGRKVQRDGASD</sequence>
<dbReference type="AlphaFoldDB" id="A0AAW9QBM9"/>
<evidence type="ECO:0000256" key="2">
    <source>
        <dbReference type="ARBA" id="ARBA00022801"/>
    </source>
</evidence>
<dbReference type="PANTHER" id="PTHR21660">
    <property type="entry name" value="THIOESTERASE SUPERFAMILY MEMBER-RELATED"/>
    <property type="match status" value="1"/>
</dbReference>
<dbReference type="EMBL" id="JAZIBG010000056">
    <property type="protein sequence ID" value="MEF7617308.1"/>
    <property type="molecule type" value="Genomic_DNA"/>
</dbReference>
<feature type="domain" description="Thioesterase" evidence="3">
    <location>
        <begin position="40"/>
        <end position="118"/>
    </location>
</feature>
<reference evidence="4 5" key="1">
    <citation type="submission" date="2024-02" db="EMBL/GenBank/DDBJ databases">
        <title>Genome sequence of Aquincola sp. MAHUQ-54.</title>
        <authorList>
            <person name="Huq M.A."/>
        </authorList>
    </citation>
    <scope>NUCLEOTIDE SEQUENCE [LARGE SCALE GENOMIC DNA]</scope>
    <source>
        <strain evidence="4 5">MAHUQ-54</strain>
    </source>
</reference>